<dbReference type="EMBL" id="RJVU01007774">
    <property type="protein sequence ID" value="ROL53744.1"/>
    <property type="molecule type" value="Genomic_DNA"/>
</dbReference>
<keyword evidence="14" id="KW-0472">Membrane</keyword>
<evidence type="ECO:0000313" key="18">
    <source>
        <dbReference type="EMBL" id="ROL53744.1"/>
    </source>
</evidence>
<evidence type="ECO:0000256" key="13">
    <source>
        <dbReference type="ARBA" id="ARBA00023054"/>
    </source>
</evidence>
<keyword evidence="7" id="KW-0723">Serine/threonine-protein kinase</keyword>
<keyword evidence="12" id="KW-0067">ATP-binding</keyword>
<dbReference type="GO" id="GO:0005524">
    <property type="term" value="F:ATP binding"/>
    <property type="evidence" value="ECO:0007669"/>
    <property type="project" value="UniProtKB-KW"/>
</dbReference>
<comment type="catalytic activity">
    <reaction evidence="16">
        <text>L-seryl-[protein] + ATP = O-phospho-L-seryl-[protein] + ADP + H(+)</text>
        <dbReference type="Rhea" id="RHEA:17989"/>
        <dbReference type="Rhea" id="RHEA-COMP:9863"/>
        <dbReference type="Rhea" id="RHEA-COMP:11604"/>
        <dbReference type="ChEBI" id="CHEBI:15378"/>
        <dbReference type="ChEBI" id="CHEBI:29999"/>
        <dbReference type="ChEBI" id="CHEBI:30616"/>
        <dbReference type="ChEBI" id="CHEBI:83421"/>
        <dbReference type="ChEBI" id="CHEBI:456216"/>
        <dbReference type="EC" id="2.7.11.1"/>
    </reaction>
</comment>
<keyword evidence="5" id="KW-1003">Cell membrane</keyword>
<dbReference type="EC" id="2.7.11.1" evidence="4"/>
<evidence type="ECO:0000256" key="12">
    <source>
        <dbReference type="ARBA" id="ARBA00022840"/>
    </source>
</evidence>
<evidence type="ECO:0000256" key="9">
    <source>
        <dbReference type="ARBA" id="ARBA00022741"/>
    </source>
</evidence>
<keyword evidence="6" id="KW-0963">Cytoplasm</keyword>
<dbReference type="GO" id="GO:0004674">
    <property type="term" value="F:protein serine/threonine kinase activity"/>
    <property type="evidence" value="ECO:0007669"/>
    <property type="project" value="UniProtKB-KW"/>
</dbReference>
<dbReference type="PANTHER" id="PTHR47167">
    <property type="entry name" value="SERINE/THREONINE-PROTEIN KINASE TAO1-LIKE PROTEIN"/>
    <property type="match status" value="1"/>
</dbReference>
<dbReference type="GO" id="GO:0005737">
    <property type="term" value="C:cytoplasm"/>
    <property type="evidence" value="ECO:0007669"/>
    <property type="project" value="UniProtKB-SubCell"/>
</dbReference>
<evidence type="ECO:0000256" key="6">
    <source>
        <dbReference type="ARBA" id="ARBA00022490"/>
    </source>
</evidence>
<keyword evidence="10" id="KW-0227">DNA damage</keyword>
<dbReference type="Proteomes" id="UP000281406">
    <property type="component" value="Unassembled WGS sequence"/>
</dbReference>
<feature type="coiled-coil region" evidence="17">
    <location>
        <begin position="69"/>
        <end position="145"/>
    </location>
</feature>
<evidence type="ECO:0000256" key="8">
    <source>
        <dbReference type="ARBA" id="ARBA00022679"/>
    </source>
</evidence>
<evidence type="ECO:0000256" key="3">
    <source>
        <dbReference type="ARBA" id="ARBA00008874"/>
    </source>
</evidence>
<dbReference type="OrthoDB" id="8936277at2759"/>
<evidence type="ECO:0000256" key="1">
    <source>
        <dbReference type="ARBA" id="ARBA00004202"/>
    </source>
</evidence>
<protein>
    <recommendedName>
        <fullName evidence="4">non-specific serine/threonine protein kinase</fullName>
        <ecNumber evidence="4">2.7.11.1</ecNumber>
    </recommendedName>
</protein>
<evidence type="ECO:0000313" key="19">
    <source>
        <dbReference type="Proteomes" id="UP000281406"/>
    </source>
</evidence>
<evidence type="ECO:0000256" key="4">
    <source>
        <dbReference type="ARBA" id="ARBA00012513"/>
    </source>
</evidence>
<evidence type="ECO:0000256" key="11">
    <source>
        <dbReference type="ARBA" id="ARBA00022777"/>
    </source>
</evidence>
<reference evidence="18 19" key="1">
    <citation type="submission" date="2018-10" db="EMBL/GenBank/DDBJ databases">
        <title>Genome assembly for a Yunnan-Guizhou Plateau 3E fish, Anabarilius grahami (Regan), and its evolutionary and genetic applications.</title>
        <authorList>
            <person name="Jiang W."/>
        </authorList>
    </citation>
    <scope>NUCLEOTIDE SEQUENCE [LARGE SCALE GENOMIC DNA]</scope>
    <source>
        <strain evidence="18">AG-KIZ</strain>
        <tissue evidence="18">Muscle</tissue>
    </source>
</reference>
<evidence type="ECO:0000256" key="2">
    <source>
        <dbReference type="ARBA" id="ARBA00004496"/>
    </source>
</evidence>
<dbReference type="GO" id="GO:0051493">
    <property type="term" value="P:regulation of cytoskeleton organization"/>
    <property type="evidence" value="ECO:0007669"/>
    <property type="project" value="TreeGrafter"/>
</dbReference>
<evidence type="ECO:0000256" key="14">
    <source>
        <dbReference type="ARBA" id="ARBA00023136"/>
    </source>
</evidence>
<evidence type="ECO:0000256" key="7">
    <source>
        <dbReference type="ARBA" id="ARBA00022527"/>
    </source>
</evidence>
<evidence type="ECO:0000256" key="17">
    <source>
        <dbReference type="SAM" id="Coils"/>
    </source>
</evidence>
<comment type="catalytic activity">
    <reaction evidence="15">
        <text>L-threonyl-[protein] + ATP = O-phospho-L-threonyl-[protein] + ADP + H(+)</text>
        <dbReference type="Rhea" id="RHEA:46608"/>
        <dbReference type="Rhea" id="RHEA-COMP:11060"/>
        <dbReference type="Rhea" id="RHEA-COMP:11605"/>
        <dbReference type="ChEBI" id="CHEBI:15378"/>
        <dbReference type="ChEBI" id="CHEBI:30013"/>
        <dbReference type="ChEBI" id="CHEBI:30616"/>
        <dbReference type="ChEBI" id="CHEBI:61977"/>
        <dbReference type="ChEBI" id="CHEBI:456216"/>
        <dbReference type="EC" id="2.7.11.1"/>
    </reaction>
</comment>
<comment type="caution">
    <text evidence="18">The sequence shown here is derived from an EMBL/GenBank/DDBJ whole genome shotgun (WGS) entry which is preliminary data.</text>
</comment>
<keyword evidence="19" id="KW-1185">Reference proteome</keyword>
<keyword evidence="11 18" id="KW-0418">Kinase</keyword>
<proteinExistence type="inferred from homology"/>
<organism evidence="18 19">
    <name type="scientific">Anabarilius grahami</name>
    <name type="common">Kanglang fish</name>
    <name type="synonym">Barilius grahami</name>
    <dbReference type="NCBI Taxonomy" id="495550"/>
    <lineage>
        <taxon>Eukaryota</taxon>
        <taxon>Metazoa</taxon>
        <taxon>Chordata</taxon>
        <taxon>Craniata</taxon>
        <taxon>Vertebrata</taxon>
        <taxon>Euteleostomi</taxon>
        <taxon>Actinopterygii</taxon>
        <taxon>Neopterygii</taxon>
        <taxon>Teleostei</taxon>
        <taxon>Ostariophysi</taxon>
        <taxon>Cypriniformes</taxon>
        <taxon>Xenocyprididae</taxon>
        <taxon>Xenocypridinae</taxon>
        <taxon>Xenocypridinae incertae sedis</taxon>
        <taxon>Anabarilius</taxon>
    </lineage>
</organism>
<comment type="similarity">
    <text evidence="3">Belongs to the protein kinase superfamily. STE Ser/Thr protein kinase family. STE20 subfamily.</text>
</comment>
<keyword evidence="9" id="KW-0547">Nucleotide-binding</keyword>
<name>A0A3N0Z679_ANAGA</name>
<accession>A0A3N0Z679</accession>
<evidence type="ECO:0000256" key="10">
    <source>
        <dbReference type="ARBA" id="ARBA00022763"/>
    </source>
</evidence>
<evidence type="ECO:0000256" key="16">
    <source>
        <dbReference type="ARBA" id="ARBA00048679"/>
    </source>
</evidence>
<evidence type="ECO:0000256" key="15">
    <source>
        <dbReference type="ARBA" id="ARBA00047899"/>
    </source>
</evidence>
<dbReference type="GO" id="GO:0005886">
    <property type="term" value="C:plasma membrane"/>
    <property type="evidence" value="ECO:0007669"/>
    <property type="project" value="UniProtKB-SubCell"/>
</dbReference>
<dbReference type="AlphaFoldDB" id="A0A3N0Z679"/>
<evidence type="ECO:0000256" key="5">
    <source>
        <dbReference type="ARBA" id="ARBA00022475"/>
    </source>
</evidence>
<gene>
    <name evidence="18" type="ORF">DPX16_2465</name>
</gene>
<dbReference type="InterPro" id="IPR051234">
    <property type="entry name" value="TAO_STE20_kinase"/>
</dbReference>
<dbReference type="GO" id="GO:0006974">
    <property type="term" value="P:DNA damage response"/>
    <property type="evidence" value="ECO:0007669"/>
    <property type="project" value="UniProtKB-KW"/>
</dbReference>
<keyword evidence="8" id="KW-0808">Transferase</keyword>
<keyword evidence="13 17" id="KW-0175">Coiled coil</keyword>
<sequence length="184" mass="21450">MTDFKILLHEDSVHNESAYRITIRIACQTAKLLKSRDFGALNCGFNTLIHYALKLHEGAPYKAILKSLKEEQTHKLTQLAEQYEQSINEMMASQSLRLDEEQEAECQALRQQLHQEMELLDAYQNKTKAQMENQHEREVQKLEQKASLRRAHLEQKVEMKCEMPLVSSKDIVTVECVLHLHRGY</sequence>
<dbReference type="PANTHER" id="PTHR47167:SF10">
    <property type="entry name" value="SERINE_THREONINE-PROTEIN KINASE TAO3"/>
    <property type="match status" value="1"/>
</dbReference>
<comment type="subcellular location">
    <subcellularLocation>
        <location evidence="1">Cell membrane</location>
        <topology evidence="1">Peripheral membrane protein</topology>
    </subcellularLocation>
    <subcellularLocation>
        <location evidence="2">Cytoplasm</location>
    </subcellularLocation>
</comment>